<protein>
    <submittedName>
        <fullName evidence="5">T9SS type A sorting domain-containing protein</fullName>
    </submittedName>
</protein>
<evidence type="ECO:0000256" key="1">
    <source>
        <dbReference type="ARBA" id="ARBA00022729"/>
    </source>
</evidence>
<feature type="signal peptide" evidence="3">
    <location>
        <begin position="1"/>
        <end position="19"/>
    </location>
</feature>
<dbReference type="Pfam" id="PF18962">
    <property type="entry name" value="Por_Secre_tail"/>
    <property type="match status" value="1"/>
</dbReference>
<evidence type="ECO:0000259" key="4">
    <source>
        <dbReference type="Pfam" id="PF18962"/>
    </source>
</evidence>
<dbReference type="NCBIfam" id="TIGR04183">
    <property type="entry name" value="Por_Secre_tail"/>
    <property type="match status" value="1"/>
</dbReference>
<feature type="chain" id="PRO_5046557993" evidence="3">
    <location>
        <begin position="20"/>
        <end position="280"/>
    </location>
</feature>
<comment type="caution">
    <text evidence="5">The sequence shown here is derived from an EMBL/GenBank/DDBJ whole genome shotgun (WGS) entry which is preliminary data.</text>
</comment>
<keyword evidence="1 3" id="KW-0732">Signal</keyword>
<organism evidence="5 6">
    <name type="scientific">Mariniflexile aquimaris</name>
    <dbReference type="NCBI Taxonomy" id="881009"/>
    <lineage>
        <taxon>Bacteria</taxon>
        <taxon>Pseudomonadati</taxon>
        <taxon>Bacteroidota</taxon>
        <taxon>Flavobacteriia</taxon>
        <taxon>Flavobacteriales</taxon>
        <taxon>Flavobacteriaceae</taxon>
        <taxon>Mariniflexile</taxon>
    </lineage>
</organism>
<proteinExistence type="predicted"/>
<reference evidence="6" key="1">
    <citation type="journal article" date="2019" name="Int. J. Syst. Evol. Microbiol.">
        <title>The Global Catalogue of Microorganisms (GCM) 10K type strain sequencing project: providing services to taxonomists for standard genome sequencing and annotation.</title>
        <authorList>
            <consortium name="The Broad Institute Genomics Platform"/>
            <consortium name="The Broad Institute Genome Sequencing Center for Infectious Disease"/>
            <person name="Wu L."/>
            <person name="Ma J."/>
        </authorList>
    </citation>
    <scope>NUCLEOTIDE SEQUENCE [LARGE SCALE GENOMIC DNA]</scope>
    <source>
        <strain evidence="6">CCUG 60529</strain>
    </source>
</reference>
<sequence length="280" mass="29941">MKTTLFFIFSVVISTSVLAQVVAGQIDDFENGTVQSWEEGGGISSSPNPPVNISTGGPNGANDNFLRNVSSGSFGAGGKMVMFNQNQWAGNYTLQSIAAIKFKAKASTNSLNLRIAFDGTGGRICTTNAVVITSGSSWTDVTIPISAANFTLVGGTNISQTLQNVTTMRILSNTTPAWEGELVSATLDVDVIEAATTLSLDDFRLNEFSISPNPANAFIQLKILPSVKVDNVAVFDLLGKQIYSSNALESQIDISKWSKGMYILKISANNFSKTKRFIKQ</sequence>
<evidence type="ECO:0000256" key="3">
    <source>
        <dbReference type="SAM" id="SignalP"/>
    </source>
</evidence>
<name>A0ABW3BTF9_9FLAO</name>
<dbReference type="Proteomes" id="UP001597011">
    <property type="component" value="Unassembled WGS sequence"/>
</dbReference>
<evidence type="ECO:0000313" key="5">
    <source>
        <dbReference type="EMBL" id="MFD0836038.1"/>
    </source>
</evidence>
<evidence type="ECO:0000256" key="2">
    <source>
        <dbReference type="SAM" id="MobiDB-lite"/>
    </source>
</evidence>
<evidence type="ECO:0000313" key="6">
    <source>
        <dbReference type="Proteomes" id="UP001597011"/>
    </source>
</evidence>
<feature type="domain" description="Secretion system C-terminal sorting" evidence="4">
    <location>
        <begin position="210"/>
        <end position="278"/>
    </location>
</feature>
<gene>
    <name evidence="5" type="ORF">ACFQ0I_09700</name>
</gene>
<keyword evidence="6" id="KW-1185">Reference proteome</keyword>
<dbReference type="EMBL" id="JBHTIB010000012">
    <property type="protein sequence ID" value="MFD0836038.1"/>
    <property type="molecule type" value="Genomic_DNA"/>
</dbReference>
<dbReference type="InterPro" id="IPR026444">
    <property type="entry name" value="Secre_tail"/>
</dbReference>
<accession>A0ABW3BTF9</accession>
<feature type="region of interest" description="Disordered" evidence="2">
    <location>
        <begin position="37"/>
        <end position="58"/>
    </location>
</feature>
<dbReference type="RefSeq" id="WP_379941696.1">
    <property type="nucleotide sequence ID" value="NZ_JBHTIB010000012.1"/>
</dbReference>